<dbReference type="PANTHER" id="PTHR34981:SF1">
    <property type="entry name" value="CELL DIVISION PROTEIN ZAPA"/>
    <property type="match status" value="1"/>
</dbReference>
<proteinExistence type="inferred from homology"/>
<comment type="subcellular location">
    <subcellularLocation>
        <location evidence="1">Cytoplasm</location>
    </subcellularLocation>
</comment>
<comment type="function">
    <text evidence="9">Activator of cell division through the inhibition of FtsZ GTPase activity, therefore promoting FtsZ assembly into bundles of protofilaments necessary for the formation of the division Z ring. It is recruited early at mid-cell but it is not essential for cell division.</text>
</comment>
<dbReference type="AlphaFoldDB" id="A0A369BTP5"/>
<evidence type="ECO:0000256" key="9">
    <source>
        <dbReference type="ARBA" id="ARBA00024910"/>
    </source>
</evidence>
<accession>A0A369BTP5</accession>
<dbReference type="InterPro" id="IPR042233">
    <property type="entry name" value="Cell_div_ZapA_N"/>
</dbReference>
<organism evidence="12 13">
    <name type="scientific">Thioalbus denitrificans</name>
    <dbReference type="NCBI Taxonomy" id="547122"/>
    <lineage>
        <taxon>Bacteria</taxon>
        <taxon>Pseudomonadati</taxon>
        <taxon>Pseudomonadota</taxon>
        <taxon>Gammaproteobacteria</taxon>
        <taxon>Chromatiales</taxon>
        <taxon>Ectothiorhodospiraceae</taxon>
        <taxon>Thioalbus</taxon>
    </lineage>
</organism>
<evidence type="ECO:0000256" key="4">
    <source>
        <dbReference type="ARBA" id="ARBA00022490"/>
    </source>
</evidence>
<dbReference type="Gene3D" id="3.30.160.880">
    <property type="entry name" value="Cell division protein ZapA protomer, N-terminal domain"/>
    <property type="match status" value="1"/>
</dbReference>
<protein>
    <recommendedName>
        <fullName evidence="3">Cell division protein ZapA</fullName>
    </recommendedName>
    <alternativeName>
        <fullName evidence="11">Z ring-associated protein ZapA</fullName>
    </alternativeName>
</protein>
<sequence>MQPSDATAVTVNILDKEFRVVCPEDERDALLKSAHYLDRQMREIRDRGKVIGLDRIAVMAALNIAHELLDLKGQKSDYTDTMQSRIQILQNKIEDALNKGRQIEL</sequence>
<reference evidence="12 13" key="1">
    <citation type="submission" date="2018-07" db="EMBL/GenBank/DDBJ databases">
        <title>Genomic Encyclopedia of Type Strains, Phase IV (KMG-IV): sequencing the most valuable type-strain genomes for metagenomic binning, comparative biology and taxonomic classification.</title>
        <authorList>
            <person name="Goeker M."/>
        </authorList>
    </citation>
    <scope>NUCLEOTIDE SEQUENCE [LARGE SCALE GENOMIC DNA]</scope>
    <source>
        <strain evidence="12 13">DSM 26407</strain>
    </source>
</reference>
<dbReference type="GO" id="GO:0000917">
    <property type="term" value="P:division septum assembly"/>
    <property type="evidence" value="ECO:0007669"/>
    <property type="project" value="UniProtKB-KW"/>
</dbReference>
<evidence type="ECO:0000256" key="1">
    <source>
        <dbReference type="ARBA" id="ARBA00004496"/>
    </source>
</evidence>
<dbReference type="PANTHER" id="PTHR34981">
    <property type="entry name" value="CELL DIVISION PROTEIN ZAPA"/>
    <property type="match status" value="1"/>
</dbReference>
<dbReference type="InterPro" id="IPR036192">
    <property type="entry name" value="Cell_div_ZapA-like_sf"/>
</dbReference>
<dbReference type="Pfam" id="PF05164">
    <property type="entry name" value="ZapA"/>
    <property type="match status" value="1"/>
</dbReference>
<evidence type="ECO:0000256" key="10">
    <source>
        <dbReference type="ARBA" id="ARBA00026068"/>
    </source>
</evidence>
<evidence type="ECO:0000256" key="3">
    <source>
        <dbReference type="ARBA" id="ARBA00015195"/>
    </source>
</evidence>
<evidence type="ECO:0000256" key="8">
    <source>
        <dbReference type="ARBA" id="ARBA00023306"/>
    </source>
</evidence>
<keyword evidence="13" id="KW-1185">Reference proteome</keyword>
<evidence type="ECO:0000256" key="6">
    <source>
        <dbReference type="ARBA" id="ARBA00023054"/>
    </source>
</evidence>
<dbReference type="GO" id="GO:0005829">
    <property type="term" value="C:cytosol"/>
    <property type="evidence" value="ECO:0007669"/>
    <property type="project" value="TreeGrafter"/>
</dbReference>
<evidence type="ECO:0000256" key="2">
    <source>
        <dbReference type="ARBA" id="ARBA00010074"/>
    </source>
</evidence>
<dbReference type="GO" id="GO:0032153">
    <property type="term" value="C:cell division site"/>
    <property type="evidence" value="ECO:0007669"/>
    <property type="project" value="TreeGrafter"/>
</dbReference>
<keyword evidence="5 12" id="KW-0132">Cell division</keyword>
<name>A0A369BTP5_9GAMM</name>
<dbReference type="OrthoDB" id="5772359at2"/>
<dbReference type="Proteomes" id="UP000252707">
    <property type="component" value="Unassembled WGS sequence"/>
</dbReference>
<dbReference type="EMBL" id="QPJY01000016">
    <property type="protein sequence ID" value="RCX24751.1"/>
    <property type="molecule type" value="Genomic_DNA"/>
</dbReference>
<dbReference type="RefSeq" id="WP_114281201.1">
    <property type="nucleotide sequence ID" value="NZ_QPJY01000016.1"/>
</dbReference>
<evidence type="ECO:0000313" key="13">
    <source>
        <dbReference type="Proteomes" id="UP000252707"/>
    </source>
</evidence>
<evidence type="ECO:0000256" key="7">
    <source>
        <dbReference type="ARBA" id="ARBA00023210"/>
    </source>
</evidence>
<dbReference type="Gene3D" id="1.20.5.50">
    <property type="match status" value="1"/>
</dbReference>
<comment type="caution">
    <text evidence="12">The sequence shown here is derived from an EMBL/GenBank/DDBJ whole genome shotgun (WGS) entry which is preliminary data.</text>
</comment>
<gene>
    <name evidence="12" type="ORF">DFQ59_11637</name>
</gene>
<dbReference type="GO" id="GO:0000921">
    <property type="term" value="P:septin ring assembly"/>
    <property type="evidence" value="ECO:0007669"/>
    <property type="project" value="TreeGrafter"/>
</dbReference>
<keyword evidence="8" id="KW-0131">Cell cycle</keyword>
<dbReference type="SUPFAM" id="SSF102829">
    <property type="entry name" value="Cell division protein ZapA-like"/>
    <property type="match status" value="1"/>
</dbReference>
<keyword evidence="7" id="KW-0717">Septation</keyword>
<evidence type="ECO:0000256" key="5">
    <source>
        <dbReference type="ARBA" id="ARBA00022618"/>
    </source>
</evidence>
<dbReference type="InterPro" id="IPR007838">
    <property type="entry name" value="Cell_div_ZapA-like"/>
</dbReference>
<dbReference type="GO" id="GO:0043093">
    <property type="term" value="P:FtsZ-dependent cytokinesis"/>
    <property type="evidence" value="ECO:0007669"/>
    <property type="project" value="TreeGrafter"/>
</dbReference>
<comment type="subunit">
    <text evidence="10">Homodimer. Interacts with FtsZ.</text>
</comment>
<keyword evidence="4" id="KW-0963">Cytoplasm</keyword>
<keyword evidence="6" id="KW-0175">Coiled coil</keyword>
<evidence type="ECO:0000256" key="11">
    <source>
        <dbReference type="ARBA" id="ARBA00033158"/>
    </source>
</evidence>
<dbReference type="GO" id="GO:0030428">
    <property type="term" value="C:cell septum"/>
    <property type="evidence" value="ECO:0007669"/>
    <property type="project" value="TreeGrafter"/>
</dbReference>
<comment type="similarity">
    <text evidence="2">Belongs to the ZapA family. Type 1 subfamily.</text>
</comment>
<evidence type="ECO:0000313" key="12">
    <source>
        <dbReference type="EMBL" id="RCX24751.1"/>
    </source>
</evidence>